<feature type="compositionally biased region" description="Basic residues" evidence="1">
    <location>
        <begin position="503"/>
        <end position="514"/>
    </location>
</feature>
<evidence type="ECO:0000313" key="2">
    <source>
        <dbReference type="EMBL" id="CAL4092103.1"/>
    </source>
</evidence>
<dbReference type="AlphaFoldDB" id="A0AAV2QMD8"/>
<evidence type="ECO:0008006" key="4">
    <source>
        <dbReference type="Google" id="ProtNLM"/>
    </source>
</evidence>
<feature type="compositionally biased region" description="Basic and acidic residues" evidence="1">
    <location>
        <begin position="560"/>
        <end position="578"/>
    </location>
</feature>
<name>A0AAV2QMD8_MEGNR</name>
<gene>
    <name evidence="2" type="ORF">MNOR_LOCUS14517</name>
</gene>
<evidence type="ECO:0000256" key="1">
    <source>
        <dbReference type="SAM" id="MobiDB-lite"/>
    </source>
</evidence>
<feature type="non-terminal residue" evidence="2">
    <location>
        <position position="1"/>
    </location>
</feature>
<feature type="region of interest" description="Disordered" evidence="1">
    <location>
        <begin position="550"/>
        <end position="598"/>
    </location>
</feature>
<proteinExistence type="predicted"/>
<protein>
    <recommendedName>
        <fullName evidence="4">Shugoshin C-terminal domain-containing protein</fullName>
    </recommendedName>
</protein>
<feature type="region of interest" description="Disordered" evidence="1">
    <location>
        <begin position="477"/>
        <end position="515"/>
    </location>
</feature>
<feature type="region of interest" description="Disordered" evidence="1">
    <location>
        <begin position="615"/>
        <end position="671"/>
    </location>
</feature>
<evidence type="ECO:0000313" key="3">
    <source>
        <dbReference type="Proteomes" id="UP001497623"/>
    </source>
</evidence>
<dbReference type="EMBL" id="CAXKWB010008722">
    <property type="protein sequence ID" value="CAL4092103.1"/>
    <property type="molecule type" value="Genomic_DNA"/>
</dbReference>
<feature type="compositionally biased region" description="Low complexity" evidence="1">
    <location>
        <begin position="654"/>
        <end position="663"/>
    </location>
</feature>
<dbReference type="Proteomes" id="UP001497623">
    <property type="component" value="Unassembled WGS sequence"/>
</dbReference>
<accession>A0AAV2QMD8</accession>
<reference evidence="2 3" key="1">
    <citation type="submission" date="2024-05" db="EMBL/GenBank/DDBJ databases">
        <authorList>
            <person name="Wallberg A."/>
        </authorList>
    </citation>
    <scope>NUCLEOTIDE SEQUENCE [LARGE SCALE GENOMIC DNA]</scope>
</reference>
<comment type="caution">
    <text evidence="2">The sequence shown here is derived from an EMBL/GenBank/DDBJ whole genome shotgun (WGS) entry which is preliminary data.</text>
</comment>
<keyword evidence="3" id="KW-1185">Reference proteome</keyword>
<organism evidence="2 3">
    <name type="scientific">Meganyctiphanes norvegica</name>
    <name type="common">Northern krill</name>
    <name type="synonym">Thysanopoda norvegica</name>
    <dbReference type="NCBI Taxonomy" id="48144"/>
    <lineage>
        <taxon>Eukaryota</taxon>
        <taxon>Metazoa</taxon>
        <taxon>Ecdysozoa</taxon>
        <taxon>Arthropoda</taxon>
        <taxon>Crustacea</taxon>
        <taxon>Multicrustacea</taxon>
        <taxon>Malacostraca</taxon>
        <taxon>Eumalacostraca</taxon>
        <taxon>Eucarida</taxon>
        <taxon>Euphausiacea</taxon>
        <taxon>Euphausiidae</taxon>
        <taxon>Meganyctiphanes</taxon>
    </lineage>
</organism>
<sequence>VIQVLVNYVASRYSRLAPWLLPESLRTPLKNCHIHLAVMACRKANAVMETHSQAINTEVLCLGHRVLWLNILTDVWLGQLCLDTVQPRLGRAYLKDSLALSQKFALPIRTAELLELLAQVDLQCGQLEDCRVKVDSLEELLVAHPTGLKDSFVPATIMKKTCSSTAKAMIQPTKFLVLADSDNNERIRNCVADDFDLELPTATTDAGLMIGANKVNENKHGVPSSPSMKYREESSMGRLESCPHQLIGCLVCSCLVVHQLRISSSLLLATINSRQNRYQTALASLNMAKKRYKVTTENTTSLVDLYRKYIVDKLIKSASNTSLINMESYVTSSMCKARLQYKYSKVEVLALEQKWKEAEESNTDALEWINSQENKLLHREMHFILMFILQGNRIRDAIKEVAEKAAAIAKEESKENTLTPPFIFTGKTPGSRLAKKTPHNQITAAEINNLVKITASHSKYKVFDVYSDEEEPCNVEEATPFKEQQSKLNKKNSSKTQEERRVMKTSRVKSRVGRTKKDDICELQSKIEKLNLDDTSSPTDIVFQVPTLFSDTKMPAPSSSKKERSQKKQLDVTKDTTSKRTTKSAKVNVAKEESLEDDLESLKLELSSDIIENDVITTDSPEVIASPEKPKRRGRPKTKATEESAKTSVRKSSRTASTSAASKNRLKRVLR</sequence>